<evidence type="ECO:0000256" key="1">
    <source>
        <dbReference type="ARBA" id="ARBA00010316"/>
    </source>
</evidence>
<dbReference type="PANTHER" id="PTHR10658:SF81">
    <property type="entry name" value="PROTEIN RETINAL DEGENERATION B"/>
    <property type="match status" value="1"/>
</dbReference>
<organism evidence="6 7">
    <name type="scientific">Lingula anatina</name>
    <name type="common">Brachiopod</name>
    <name type="synonym">Lingula unguis</name>
    <dbReference type="NCBI Taxonomy" id="7574"/>
    <lineage>
        <taxon>Eukaryota</taxon>
        <taxon>Metazoa</taxon>
        <taxon>Spiralia</taxon>
        <taxon>Lophotrochozoa</taxon>
        <taxon>Brachiopoda</taxon>
        <taxon>Linguliformea</taxon>
        <taxon>Lingulata</taxon>
        <taxon>Lingulida</taxon>
        <taxon>Linguloidea</taxon>
        <taxon>Lingulidae</taxon>
        <taxon>Lingula</taxon>
    </lineage>
</organism>
<dbReference type="SMART" id="SM00775">
    <property type="entry name" value="LNS2"/>
    <property type="match status" value="1"/>
</dbReference>
<dbReference type="GO" id="GO:0008526">
    <property type="term" value="F:phosphatidylinositol transfer activity"/>
    <property type="evidence" value="ECO:0007669"/>
    <property type="project" value="TreeGrafter"/>
</dbReference>
<dbReference type="GO" id="GO:0005737">
    <property type="term" value="C:cytoplasm"/>
    <property type="evidence" value="ECO:0007669"/>
    <property type="project" value="TreeGrafter"/>
</dbReference>
<dbReference type="SUPFAM" id="SSF55961">
    <property type="entry name" value="Bet v1-like"/>
    <property type="match status" value="1"/>
</dbReference>
<dbReference type="Pfam" id="PF24694">
    <property type="entry name" value="LNS2_PITM1-3"/>
    <property type="match status" value="1"/>
</dbReference>
<dbReference type="InterPro" id="IPR004177">
    <property type="entry name" value="DDHD_dom"/>
</dbReference>
<dbReference type="Pfam" id="PF02121">
    <property type="entry name" value="IP_trans"/>
    <property type="match status" value="1"/>
</dbReference>
<sequence>MLIKEYRIPLPLSVEEYRIAQLYMIQKKSRDESSSSGSGVEIIVNEPYKDGPGGNGQYTYKIFHIGSHLPGWFRAILPKSALRVEEEAWNAYPYTKTRYKCPFVEKFLLEIETKYLGDGGEVENVFDLSAAELRNRTVDRIDIVKDPISSGDYRKEEDPKLFKSKTGRGPLSDDWLQEHIDQSKNPGSSGTKIMCAYKLCKVEFRYWGMQSKIERFIHEIGLRKTMLRAHRQAWSWMDEWYGLELSDIRRLEKETQETLAKKMKSFMNENDDSIISDSISNSVTPARSLPVNESSATLTESDSIAKSTETLTKSTGNLSEGSSTPTTPVRRISTSGTAKRKSWENAASASRRSQRSSSRSMSDWVVEKIEDLADTSDEEFFDAQEEFAEDANTAVSGVVRTSSMEALSSGDHAGKLAPDEILEEEYLDSIDCQMIHEAEDADTLGESTDSTFSRRLEQFQSMKSRPKRSDHSPPNTPSSKLSPSPVCNTNVLFLVLHGGSILDSGQFELGSQRSDISTLRGTFDKVIRAHYPAMYGHLAIRLVRCPLLCAETLQILESLSPFGYDSQRSNDDTSPYLTDNLPLGAISLFATSNADYQDQVIQVIARANQVYNDFLRSEEGKGFNGQVCMIGDCSGGIFGYDALCYASQSLLSRTNSRHGSHSSLTEGDDEPVQKLNVEPDRRLSSSNPDLTTDDPRATYKRAQSDNRGISSNEDKPLQHKPVMRHLSLPPTRRISTGSSQTEGNNDLKLEFEVTDFFLFGSPLALVLAYRRINSWDEKHIPPLKPSCLQLYNLFHSSDPSAARLEPLLDDRFRQVPPVKISRYSKFPLGDGQSLHVVVSKWWGSKRLDYALYCPEALNSFPVNALPHLFHSSYWESTDVVAFILRQIVRQDDMYAASETTKDASIFRPPQPREKWLHRRTTIKVRNVGPNHRGNDTIVQEDRPQVLAARFMYGPLDIVQLSREKVDIHVMTQPPSGEWLYFGTEITDSHGRVSFKIPEDKRLSQGMYPVKMVVRGDHTCADFYLAVLPPKTEAVVFSIDGSFTASVSIMGKDPKVRAGAVDVVRHWQDLGYLIIYVSARPDMQQKRVVSWLAQHNFPHGMVSFMDGLSADPLRQKTQYLKNLVSEAEISIHAAYGSSKDIAVYQAVGCKPEQIYIVGKVAKKYYQQAQVCCPNHKYFILAAISELQKSWGENDACL</sequence>
<feature type="region of interest" description="Disordered" evidence="4">
    <location>
        <begin position="459"/>
        <end position="483"/>
    </location>
</feature>
<feature type="compositionally biased region" description="Polar residues" evidence="4">
    <location>
        <begin position="733"/>
        <end position="743"/>
    </location>
</feature>
<dbReference type="SMART" id="SM01127">
    <property type="entry name" value="DDHD"/>
    <property type="match status" value="1"/>
</dbReference>
<dbReference type="InterPro" id="IPR001666">
    <property type="entry name" value="PI_transfer"/>
</dbReference>
<dbReference type="InterPro" id="IPR036412">
    <property type="entry name" value="HAD-like_sf"/>
</dbReference>
<evidence type="ECO:0000256" key="4">
    <source>
        <dbReference type="SAM" id="MobiDB-lite"/>
    </source>
</evidence>
<dbReference type="PRINTS" id="PR00391">
    <property type="entry name" value="PITRANSFER"/>
</dbReference>
<proteinExistence type="inferred from homology"/>
<dbReference type="GeneID" id="106154002"/>
<keyword evidence="2" id="KW-0597">Phosphoprotein</keyword>
<feature type="domain" description="DDHD" evidence="5">
    <location>
        <begin position="749"/>
        <end position="889"/>
    </location>
</feature>
<dbReference type="InterPro" id="IPR031315">
    <property type="entry name" value="LNS2/PITP"/>
</dbReference>
<dbReference type="Pfam" id="PF24695">
    <property type="entry name" value="PITM1-3"/>
    <property type="match status" value="1"/>
</dbReference>
<feature type="region of interest" description="Disordered" evidence="4">
    <location>
        <begin position="285"/>
        <end position="362"/>
    </location>
</feature>
<feature type="compositionally biased region" description="Polar residues" evidence="4">
    <location>
        <begin position="291"/>
        <end position="337"/>
    </location>
</feature>
<dbReference type="InterPro" id="IPR055261">
    <property type="entry name" value="PI_transfer_N"/>
</dbReference>
<dbReference type="SUPFAM" id="SSF56784">
    <property type="entry name" value="HAD-like"/>
    <property type="match status" value="1"/>
</dbReference>
<evidence type="ECO:0000313" key="6">
    <source>
        <dbReference type="Proteomes" id="UP000085678"/>
    </source>
</evidence>
<evidence type="ECO:0000259" key="5">
    <source>
        <dbReference type="PROSITE" id="PS51043"/>
    </source>
</evidence>
<keyword evidence="6" id="KW-1185">Reference proteome</keyword>
<comment type="similarity">
    <text evidence="1">Belongs to the PtdIns transfer protein family. PI transfer class IIA subfamily.</text>
</comment>
<evidence type="ECO:0000313" key="7">
    <source>
        <dbReference type="RefSeq" id="XP_023930716.1"/>
    </source>
</evidence>
<dbReference type="GO" id="GO:0008525">
    <property type="term" value="F:phosphatidylcholine transporter activity"/>
    <property type="evidence" value="ECO:0007669"/>
    <property type="project" value="TreeGrafter"/>
</dbReference>
<protein>
    <submittedName>
        <fullName evidence="7">Protein retinal degeneration B isoform X2</fullName>
    </submittedName>
</protein>
<dbReference type="OrthoDB" id="167576at2759"/>
<dbReference type="AlphaFoldDB" id="A0A2R2MKH6"/>
<feature type="region of interest" description="Disordered" evidence="4">
    <location>
        <begin position="655"/>
        <end position="743"/>
    </location>
</feature>
<dbReference type="Proteomes" id="UP000085678">
    <property type="component" value="Unplaced"/>
</dbReference>
<accession>A0A2R2MKH6</accession>
<dbReference type="FunFam" id="3.40.50.1000:FF:000173">
    <property type="entry name" value="Membrane-associated phosphatidylinositol transfer protein 2"/>
    <property type="match status" value="1"/>
</dbReference>
<dbReference type="GO" id="GO:0031210">
    <property type="term" value="F:phosphatidylcholine binding"/>
    <property type="evidence" value="ECO:0007669"/>
    <property type="project" value="TreeGrafter"/>
</dbReference>
<evidence type="ECO:0000256" key="3">
    <source>
        <dbReference type="ARBA" id="ARBA00022837"/>
    </source>
</evidence>
<dbReference type="GO" id="GO:0035091">
    <property type="term" value="F:phosphatidylinositol binding"/>
    <property type="evidence" value="ECO:0007669"/>
    <property type="project" value="TreeGrafter"/>
</dbReference>
<dbReference type="FunFam" id="3.30.530.20:FF:000001">
    <property type="entry name" value="Phosphatidylinositol transfer protein membrane associated 2"/>
    <property type="match status" value="1"/>
</dbReference>
<dbReference type="PROSITE" id="PS51043">
    <property type="entry name" value="DDHD"/>
    <property type="match status" value="1"/>
</dbReference>
<dbReference type="GO" id="GO:0046872">
    <property type="term" value="F:metal ion binding"/>
    <property type="evidence" value="ECO:0007669"/>
    <property type="project" value="InterPro"/>
</dbReference>
<dbReference type="Pfam" id="PF02862">
    <property type="entry name" value="DDHD"/>
    <property type="match status" value="2"/>
</dbReference>
<dbReference type="Gene3D" id="3.30.530.20">
    <property type="match status" value="1"/>
</dbReference>
<dbReference type="PANTHER" id="PTHR10658">
    <property type="entry name" value="PHOSPHATIDYLINOSITOL TRANSFER PROTEIN"/>
    <property type="match status" value="1"/>
</dbReference>
<dbReference type="RefSeq" id="XP_023930716.1">
    <property type="nucleotide sequence ID" value="XM_024074948.1"/>
</dbReference>
<reference evidence="7" key="1">
    <citation type="submission" date="2025-08" db="UniProtKB">
        <authorList>
            <consortium name="RefSeq"/>
        </authorList>
    </citation>
    <scope>IDENTIFICATION</scope>
    <source>
        <tissue evidence="7">Gonads</tissue>
    </source>
</reference>
<gene>
    <name evidence="7" type="primary">LOC106154002</name>
</gene>
<keyword evidence="3" id="KW-0106">Calcium</keyword>
<dbReference type="InterPro" id="IPR023393">
    <property type="entry name" value="START-like_dom_sf"/>
</dbReference>
<evidence type="ECO:0000256" key="2">
    <source>
        <dbReference type="ARBA" id="ARBA00022553"/>
    </source>
</evidence>
<name>A0A2R2MKH6_LINAN</name>
<feature type="compositionally biased region" description="Low complexity" evidence="4">
    <location>
        <begin position="346"/>
        <end position="362"/>
    </location>
</feature>